<accession>A0A0F9PLZ8</accession>
<protein>
    <submittedName>
        <fullName evidence="1">Uncharacterized protein</fullName>
    </submittedName>
</protein>
<sequence length="174" mass="19627">MSNVWKEWQEQARTASTDKCQQCGQGHGVLHDSEHEYVAPADPLDMLYTGPWESNSGVTGQKPWVYVTCKLCDMPTEVSLRPRNHREYCSAKVFHEGTANSTELLEVLQEAEWSKSFIKDFMGGRGLCPSCGEHYQQGHHSKCRFAAAILKLEQLIQEQLTGRVKFLPAKEPSA</sequence>
<dbReference type="AlphaFoldDB" id="A0A0F9PLZ8"/>
<evidence type="ECO:0000313" key="1">
    <source>
        <dbReference type="EMBL" id="KKN32770.1"/>
    </source>
</evidence>
<name>A0A0F9PLZ8_9ZZZZ</name>
<comment type="caution">
    <text evidence="1">The sequence shown here is derived from an EMBL/GenBank/DDBJ whole genome shotgun (WGS) entry which is preliminary data.</text>
</comment>
<gene>
    <name evidence="1" type="ORF">LCGC14_0810390</name>
</gene>
<organism evidence="1">
    <name type="scientific">marine sediment metagenome</name>
    <dbReference type="NCBI Taxonomy" id="412755"/>
    <lineage>
        <taxon>unclassified sequences</taxon>
        <taxon>metagenomes</taxon>
        <taxon>ecological metagenomes</taxon>
    </lineage>
</organism>
<dbReference type="EMBL" id="LAZR01002229">
    <property type="protein sequence ID" value="KKN32770.1"/>
    <property type="molecule type" value="Genomic_DNA"/>
</dbReference>
<reference evidence="1" key="1">
    <citation type="journal article" date="2015" name="Nature">
        <title>Complex archaea that bridge the gap between prokaryotes and eukaryotes.</title>
        <authorList>
            <person name="Spang A."/>
            <person name="Saw J.H."/>
            <person name="Jorgensen S.L."/>
            <person name="Zaremba-Niedzwiedzka K."/>
            <person name="Martijn J."/>
            <person name="Lind A.E."/>
            <person name="van Eijk R."/>
            <person name="Schleper C."/>
            <person name="Guy L."/>
            <person name="Ettema T.J."/>
        </authorList>
    </citation>
    <scope>NUCLEOTIDE SEQUENCE</scope>
</reference>
<proteinExistence type="predicted"/>